<evidence type="ECO:0000313" key="1">
    <source>
        <dbReference type="Proteomes" id="UP000050794"/>
    </source>
</evidence>
<organism evidence="1 2">
    <name type="scientific">Toxocara canis</name>
    <name type="common">Canine roundworm</name>
    <dbReference type="NCBI Taxonomy" id="6265"/>
    <lineage>
        <taxon>Eukaryota</taxon>
        <taxon>Metazoa</taxon>
        <taxon>Ecdysozoa</taxon>
        <taxon>Nematoda</taxon>
        <taxon>Chromadorea</taxon>
        <taxon>Rhabditida</taxon>
        <taxon>Spirurina</taxon>
        <taxon>Ascaridomorpha</taxon>
        <taxon>Ascaridoidea</taxon>
        <taxon>Toxocaridae</taxon>
        <taxon>Toxocara</taxon>
    </lineage>
</organism>
<proteinExistence type="predicted"/>
<evidence type="ECO:0000313" key="2">
    <source>
        <dbReference type="WBParaSite" id="TCNE_0000518201-mRNA-1"/>
    </source>
</evidence>
<dbReference type="Proteomes" id="UP000050794">
    <property type="component" value="Unassembled WGS sequence"/>
</dbReference>
<sequence length="87" mass="10230">LFDSCGFVKLCDFGSATTESYQPDDSWSALQRSQLEEEVSHFKFALRTFSHSKEQLMEIERFQEFLQPLESIHVFFYVHASFLSIRV</sequence>
<reference evidence="2" key="1">
    <citation type="submission" date="2016-06" db="UniProtKB">
        <authorList>
            <consortium name="WormBaseParasite"/>
        </authorList>
    </citation>
    <scope>IDENTIFICATION</scope>
</reference>
<keyword evidence="1" id="KW-1185">Reference proteome</keyword>
<accession>A0A183U9L2</accession>
<dbReference type="AlphaFoldDB" id="A0A183U9L2"/>
<dbReference type="Gene3D" id="1.10.510.10">
    <property type="entry name" value="Transferase(Phosphotransferase) domain 1"/>
    <property type="match status" value="1"/>
</dbReference>
<name>A0A183U9L2_TOXCA</name>
<protein>
    <submittedName>
        <fullName evidence="2">Protein kinase domain-containing protein</fullName>
    </submittedName>
</protein>
<dbReference type="WBParaSite" id="TCNE_0000518201-mRNA-1">
    <property type="protein sequence ID" value="TCNE_0000518201-mRNA-1"/>
    <property type="gene ID" value="TCNE_0000518201"/>
</dbReference>